<keyword evidence="2" id="KW-1185">Reference proteome</keyword>
<dbReference type="EMBL" id="FQNC01000068">
    <property type="protein sequence ID" value="SGZ06841.1"/>
    <property type="molecule type" value="Genomic_DNA"/>
</dbReference>
<protein>
    <submittedName>
        <fullName evidence="1">BQ5605_C031g10974 protein</fullName>
    </submittedName>
</protein>
<sequence length="153" mass="17373">MRINGPSPSSSSSSSSADPAIILVDGPNPTSTYFLKLVTYENVGSVIRESLFFRLVFPHLSDHLRSHLPRYQGTYRGRNGNGYALVFEYVGTVMSFADFYAGGQWSYSEIEEAFDRIGIVHNDVSDGNVLRRPDDRRFCFVDWGHSYLRHRKV</sequence>
<name>A0A2X0MKF0_9BASI</name>
<organism evidence="1 2">
    <name type="scientific">Microbotryum silenes-dioicae</name>
    <dbReference type="NCBI Taxonomy" id="796604"/>
    <lineage>
        <taxon>Eukaryota</taxon>
        <taxon>Fungi</taxon>
        <taxon>Dikarya</taxon>
        <taxon>Basidiomycota</taxon>
        <taxon>Pucciniomycotina</taxon>
        <taxon>Microbotryomycetes</taxon>
        <taxon>Microbotryales</taxon>
        <taxon>Microbotryaceae</taxon>
        <taxon>Microbotryum</taxon>
    </lineage>
</organism>
<dbReference type="SUPFAM" id="SSF56112">
    <property type="entry name" value="Protein kinase-like (PK-like)"/>
    <property type="match status" value="1"/>
</dbReference>
<dbReference type="InterPro" id="IPR011009">
    <property type="entry name" value="Kinase-like_dom_sf"/>
</dbReference>
<evidence type="ECO:0000313" key="2">
    <source>
        <dbReference type="Proteomes" id="UP000249464"/>
    </source>
</evidence>
<proteinExistence type="predicted"/>
<dbReference type="Proteomes" id="UP000249464">
    <property type="component" value="Unassembled WGS sequence"/>
</dbReference>
<dbReference type="AlphaFoldDB" id="A0A2X0MKF0"/>
<gene>
    <name evidence="1" type="primary">BQ5605_C031g10974</name>
    <name evidence="1" type="ORF">BQ5605_C031G10974</name>
</gene>
<evidence type="ECO:0000313" key="1">
    <source>
        <dbReference type="EMBL" id="SGZ06841.1"/>
    </source>
</evidence>
<reference evidence="1 2" key="1">
    <citation type="submission" date="2016-11" db="EMBL/GenBank/DDBJ databases">
        <authorList>
            <person name="Jaros S."/>
            <person name="Januszkiewicz K."/>
            <person name="Wedrychowicz H."/>
        </authorList>
    </citation>
    <scope>NUCLEOTIDE SEQUENCE [LARGE SCALE GENOMIC DNA]</scope>
</reference>
<accession>A0A2X0MKF0</accession>